<reference evidence="3" key="1">
    <citation type="submission" date="2016-10" db="EMBL/GenBank/DDBJ databases">
        <authorList>
            <person name="Varghese N."/>
            <person name="Submissions S."/>
        </authorList>
    </citation>
    <scope>NUCLEOTIDE SEQUENCE [LARGE SCALE GENOMIC DNA]</scope>
    <source>
        <strain evidence="3">DSM 123</strain>
    </source>
</reference>
<keyword evidence="1" id="KW-0472">Membrane</keyword>
<dbReference type="AlphaFoldDB" id="A0A1H8LKI7"/>
<feature type="transmembrane region" description="Helical" evidence="1">
    <location>
        <begin position="42"/>
        <end position="61"/>
    </location>
</feature>
<evidence type="ECO:0000313" key="2">
    <source>
        <dbReference type="EMBL" id="SEO05635.1"/>
    </source>
</evidence>
<dbReference type="RefSeq" id="WP_011504584.1">
    <property type="nucleotide sequence ID" value="NZ_FODT01000001.1"/>
</dbReference>
<name>A0A1H8LKI7_9BRAD</name>
<sequence>MFKIAVLLWIIGGATLAGMMVIAVLAVPSLSEQAMMWIPRAVAGGFVLAIPVSFLVARMIANPSTR</sequence>
<protein>
    <submittedName>
        <fullName evidence="2">Uncharacterized protein</fullName>
    </submittedName>
</protein>
<dbReference type="Proteomes" id="UP000199615">
    <property type="component" value="Unassembled WGS sequence"/>
</dbReference>
<evidence type="ECO:0000256" key="1">
    <source>
        <dbReference type="SAM" id="Phobius"/>
    </source>
</evidence>
<dbReference type="EMBL" id="FODT01000001">
    <property type="protein sequence ID" value="SEO05635.1"/>
    <property type="molecule type" value="Genomic_DNA"/>
</dbReference>
<keyword evidence="1" id="KW-0812">Transmembrane</keyword>
<accession>A0A1H8LKI7</accession>
<keyword evidence="3" id="KW-1185">Reference proteome</keyword>
<organism evidence="2 3">
    <name type="scientific">Rhodopseudomonas pseudopalustris</name>
    <dbReference type="NCBI Taxonomy" id="1513892"/>
    <lineage>
        <taxon>Bacteria</taxon>
        <taxon>Pseudomonadati</taxon>
        <taxon>Pseudomonadota</taxon>
        <taxon>Alphaproteobacteria</taxon>
        <taxon>Hyphomicrobiales</taxon>
        <taxon>Nitrobacteraceae</taxon>
        <taxon>Rhodopseudomonas</taxon>
    </lineage>
</organism>
<keyword evidence="1" id="KW-1133">Transmembrane helix</keyword>
<proteinExistence type="predicted"/>
<evidence type="ECO:0000313" key="3">
    <source>
        <dbReference type="Proteomes" id="UP000199615"/>
    </source>
</evidence>
<gene>
    <name evidence="2" type="ORF">SAMN05444123_101116</name>
</gene>
<feature type="transmembrane region" description="Helical" evidence="1">
    <location>
        <begin position="6"/>
        <end position="30"/>
    </location>
</feature>
<dbReference type="OrthoDB" id="8454943at2"/>